<dbReference type="InterPro" id="IPR007267">
    <property type="entry name" value="GtrA_DPMS_TM"/>
</dbReference>
<evidence type="ECO:0000256" key="7">
    <source>
        <dbReference type="SAM" id="Phobius"/>
    </source>
</evidence>
<dbReference type="PANTHER" id="PTHR38459:SF1">
    <property type="entry name" value="PROPHAGE BACTOPRENOL-LINKED GLUCOSE TRANSLOCASE HOMOLOG"/>
    <property type="match status" value="1"/>
</dbReference>
<feature type="transmembrane region" description="Helical" evidence="7">
    <location>
        <begin position="49"/>
        <end position="66"/>
    </location>
</feature>
<evidence type="ECO:0000256" key="6">
    <source>
        <dbReference type="SAM" id="MobiDB-lite"/>
    </source>
</evidence>
<sequence length="210" mass="23379">MRLVQYLPERWQKLAHELVKFGAVGVLNTLINLAVFNALLLSIDNVGRLKANMVATVVATVFAYFMNRHWTFKDRPSGHSTRREFVLFFVFNLIGLGIESALLGGTVYLLGLTGIIAVNIAKMVGLVLGTAFRFWSYRTFVFTSPTITAHIPEPLSEEAALLAAVAVTGQLSNENEFEELTDELERELEKKSAAAPQRPTLRKRPAKSSR</sequence>
<evidence type="ECO:0000256" key="1">
    <source>
        <dbReference type="ARBA" id="ARBA00004141"/>
    </source>
</evidence>
<keyword evidence="10" id="KW-1185">Reference proteome</keyword>
<evidence type="ECO:0000256" key="4">
    <source>
        <dbReference type="ARBA" id="ARBA00022989"/>
    </source>
</evidence>
<evidence type="ECO:0000256" key="2">
    <source>
        <dbReference type="ARBA" id="ARBA00009399"/>
    </source>
</evidence>
<evidence type="ECO:0000256" key="3">
    <source>
        <dbReference type="ARBA" id="ARBA00022692"/>
    </source>
</evidence>
<name>A0A841BVC6_9ACTN</name>
<dbReference type="Pfam" id="PF04138">
    <property type="entry name" value="GtrA_DPMS_TM"/>
    <property type="match status" value="1"/>
</dbReference>
<dbReference type="GO" id="GO:0000271">
    <property type="term" value="P:polysaccharide biosynthetic process"/>
    <property type="evidence" value="ECO:0007669"/>
    <property type="project" value="InterPro"/>
</dbReference>
<proteinExistence type="inferred from homology"/>
<dbReference type="GO" id="GO:0005886">
    <property type="term" value="C:plasma membrane"/>
    <property type="evidence" value="ECO:0007669"/>
    <property type="project" value="TreeGrafter"/>
</dbReference>
<gene>
    <name evidence="9" type="ORF">F4553_005014</name>
</gene>
<evidence type="ECO:0000313" key="9">
    <source>
        <dbReference type="EMBL" id="MBB5871635.1"/>
    </source>
</evidence>
<accession>A0A841BVC6</accession>
<keyword evidence="3 7" id="KW-0812">Transmembrane</keyword>
<dbReference type="InterPro" id="IPR051401">
    <property type="entry name" value="GtrA_CellWall_Glycosyl"/>
</dbReference>
<evidence type="ECO:0000259" key="8">
    <source>
        <dbReference type="Pfam" id="PF04138"/>
    </source>
</evidence>
<comment type="subcellular location">
    <subcellularLocation>
        <location evidence="1">Membrane</location>
        <topology evidence="1">Multi-pass membrane protein</topology>
    </subcellularLocation>
</comment>
<keyword evidence="5 7" id="KW-0472">Membrane</keyword>
<evidence type="ECO:0000256" key="5">
    <source>
        <dbReference type="ARBA" id="ARBA00023136"/>
    </source>
</evidence>
<feature type="transmembrane region" description="Helical" evidence="7">
    <location>
        <begin position="86"/>
        <end position="109"/>
    </location>
</feature>
<organism evidence="9 10">
    <name type="scientific">Allocatelliglobosispora scoriae</name>
    <dbReference type="NCBI Taxonomy" id="643052"/>
    <lineage>
        <taxon>Bacteria</taxon>
        <taxon>Bacillati</taxon>
        <taxon>Actinomycetota</taxon>
        <taxon>Actinomycetes</taxon>
        <taxon>Micromonosporales</taxon>
        <taxon>Micromonosporaceae</taxon>
        <taxon>Allocatelliglobosispora</taxon>
    </lineage>
</organism>
<dbReference type="PANTHER" id="PTHR38459">
    <property type="entry name" value="PROPHAGE BACTOPRENOL-LINKED GLUCOSE TRANSLOCASE HOMOLOG"/>
    <property type="match status" value="1"/>
</dbReference>
<feature type="transmembrane region" description="Helical" evidence="7">
    <location>
        <begin position="21"/>
        <end position="43"/>
    </location>
</feature>
<keyword evidence="4 7" id="KW-1133">Transmembrane helix</keyword>
<feature type="transmembrane region" description="Helical" evidence="7">
    <location>
        <begin position="115"/>
        <end position="135"/>
    </location>
</feature>
<protein>
    <submittedName>
        <fullName evidence="9">Putative flippase GtrA</fullName>
    </submittedName>
</protein>
<feature type="region of interest" description="Disordered" evidence="6">
    <location>
        <begin position="187"/>
        <end position="210"/>
    </location>
</feature>
<feature type="domain" description="GtrA/DPMS transmembrane" evidence="8">
    <location>
        <begin position="20"/>
        <end position="142"/>
    </location>
</feature>
<comment type="caution">
    <text evidence="9">The sequence shown here is derived from an EMBL/GenBank/DDBJ whole genome shotgun (WGS) entry which is preliminary data.</text>
</comment>
<feature type="compositionally biased region" description="Basic residues" evidence="6">
    <location>
        <begin position="200"/>
        <end position="210"/>
    </location>
</feature>
<reference evidence="9 10" key="1">
    <citation type="submission" date="2020-08" db="EMBL/GenBank/DDBJ databases">
        <title>Sequencing the genomes of 1000 actinobacteria strains.</title>
        <authorList>
            <person name="Klenk H.-P."/>
        </authorList>
    </citation>
    <scope>NUCLEOTIDE SEQUENCE [LARGE SCALE GENOMIC DNA]</scope>
    <source>
        <strain evidence="9 10">DSM 45362</strain>
    </source>
</reference>
<dbReference type="EMBL" id="JACHMN010000002">
    <property type="protein sequence ID" value="MBB5871635.1"/>
    <property type="molecule type" value="Genomic_DNA"/>
</dbReference>
<comment type="similarity">
    <text evidence="2">Belongs to the GtrA family.</text>
</comment>
<evidence type="ECO:0000313" key="10">
    <source>
        <dbReference type="Proteomes" id="UP000587527"/>
    </source>
</evidence>
<dbReference type="RefSeq" id="WP_184839828.1">
    <property type="nucleotide sequence ID" value="NZ_JACHMN010000002.1"/>
</dbReference>
<dbReference type="Proteomes" id="UP000587527">
    <property type="component" value="Unassembled WGS sequence"/>
</dbReference>
<dbReference type="AlphaFoldDB" id="A0A841BVC6"/>